<keyword evidence="4" id="KW-0067">ATP-binding</keyword>
<dbReference type="InterPro" id="IPR003593">
    <property type="entry name" value="AAA+_ATPase"/>
</dbReference>
<dbReference type="GO" id="GO:0005524">
    <property type="term" value="F:ATP binding"/>
    <property type="evidence" value="ECO:0007669"/>
    <property type="project" value="UniProtKB-KW"/>
</dbReference>
<dbReference type="FunFam" id="3.40.50.300:FF:000326">
    <property type="entry name" value="P-loop containing nucleoside triphosphate hydrolase"/>
    <property type="match status" value="2"/>
</dbReference>
<dbReference type="Pfam" id="PF13086">
    <property type="entry name" value="AAA_11"/>
    <property type="match status" value="2"/>
</dbReference>
<keyword evidence="8" id="KW-1185">Reference proteome</keyword>
<keyword evidence="3" id="KW-0347">Helicase</keyword>
<evidence type="ECO:0000313" key="8">
    <source>
        <dbReference type="Proteomes" id="UP001202328"/>
    </source>
</evidence>
<dbReference type="SUPFAM" id="SSF52540">
    <property type="entry name" value="P-loop containing nucleoside triphosphate hydrolases"/>
    <property type="match status" value="2"/>
</dbReference>
<dbReference type="EMBL" id="JAJJMB010008592">
    <property type="protein sequence ID" value="KAI3922791.1"/>
    <property type="molecule type" value="Genomic_DNA"/>
</dbReference>
<sequence length="1861" mass="212290">MIDKLFSWTLKDIFNQHLYKDKVKTIPETFTSPEQYFNSFRYPLLEETRAELFSKMNNLTQSPTCAIKYLTEHNDFFMYNESIYTMIVEKKIKPEKEVYIPMGGDVIAFSDVKSTRVEDLTRLSYIPALVQEVEDEGKAYIVKILASKPLEFDEGSQKKFEHLFAVFLVNVATNCRIWRALNGGNLSIVEEVLDAAPLVGSDCPVCSQDAKCVRGKDLYEDLFSFNLNVSQHKAMLDSVLLSTCDHKNSVKLVWGPPGTGKTKTVATLLWALLKMKCNTLTCAPTNTAVVEVTSRLVKIVRQKLKHRSYGLGDIVLLGNADRMKIGVHEDLHEVFLDYRSDLLAKCFYPFTGWCNPYKMYQDYLRTEEKNQEDKEKCQQGQEDEVGLQESNQTGEGLTEKRTLEKEHVCQNEKLQFGEFFRKQFYEIRKAMKFCIYCICTHMPTSQLSDKVVKNMDRTLIWLRGIKSMLSTGMLTDGELKKVFSKYRTGDRTFRVSSTLSLRKDIKVFLQILRSLEEFAVPLQLADIQHAILIGDERQLPAMVQSKISKDAEFGRSLFGRLVSLGRKRHLLSVQYRMHPLISSFPNSEFYNNQISDASNVKEISYKRHLLEGNMFGPYSFINVSYGEEECNNNLSRRNMLEVAIISEIVENLFRASIKKAQTVKVGIISPYKAQVAALNEKLGDKYGANSGFSVIVRSVDGFQGRGMGVVDSKNSIRFCLWIVGNAPTLWKSNSVWKKLVTDATNRGCFFNAEEDERLCIAIINSLVELDQIDLVNMSSLLFKWSRWKVIYGENFVSSWLRIGNVETRKEIIAMLMKLSRGWRYRSQKQKKLEIVDGISSQLLEQNDIDGKLNILWTVDVQEEDSKCIQVLKFWDILPSTDIPELARYLDYIFGSYTVDTINRCKFKCLEGSLEVPKTWEIRRAVEQNYTNETNYNLSRKLASLSLGSKPITGDPRSRKQNSPPKQRWQPVVETIPETFSSIEHYFNSFRYPLLEEIRTEMYASIGNPSLSRTCSIFSVRKDRGHKPPENLLYGIAIDGKYLPHCNDVIALLDERPSTLENLRRPERFYVPAMVLGHEKKMMITPKFAVSLINLIPSLCIWEALKDGRNLNIMKEVLSSDSQDEGSCGMCSQQVDCLPEPDLCSFNLNESQLDAVLSSVATSKCDHKISIKLIWGPPGTGKTKTVSIILFELLKMKCKTLTCAPTNTAIVEVTSRLMKIIKGAPQHGSYGLGDIVLLGNKDRLKINEHDELSNVFLDKRIEVLSKCFTSFSNWGSWVGTMKSLLTDSYQQYHKYLENRKSTKTRKLACCLFCPKIDQTDKLEDEKLSIALRMGLYMRKKLRNLEKEMSYCIKCICTHMPTSVITVELMDSMHKALDLLNRNECLEILCSLAKISIRKFPNDAAIGKFCLQKASMIFCTTSSSARLSEIKKTKLVIIDEAAQLRECESGIPLQLPDVQNAILIDDEHQLPAMVQSKISEEAKFGRSLFERLVPLGHKRHLLDVQYRMHPSISLFPNAEFYDKKISDASSEICMALILIDISYGGEEFDNKHSRKNTTEVAVINEIIKNLFKASVANGQKVSVGIISPYNAQVIAVSEKLGDKYGTHCDFSVSVRSVDGFQGGEEDVIIMSTVRSNGNGSIGFLSDEHRTNIIGNGETLMNSDSVWRKIVLDAKDRRCYFKADDDKRLSEVIMDSLIEHGKFKDLRSMKSLLLKEARWKVTYGDEFWESFVRIKSVVTRKGVVALVKKLLSGWRDRRSRLENRQIVNGPSSQLLKWNHVNAHYKLLWTTDVIKDNSKYTQKQIPRLVKKLDIAFGRYSISKMSRCKVKCIEGTLEVPMSWEIDQDNKQEDCVELSTALASLRL</sequence>
<feature type="domain" description="AAA+ ATPase" evidence="6">
    <location>
        <begin position="247"/>
        <end position="466"/>
    </location>
</feature>
<dbReference type="Pfam" id="PF13087">
    <property type="entry name" value="AAA_12"/>
    <property type="match status" value="2"/>
</dbReference>
<organism evidence="7 8">
    <name type="scientific">Papaver atlanticum</name>
    <dbReference type="NCBI Taxonomy" id="357466"/>
    <lineage>
        <taxon>Eukaryota</taxon>
        <taxon>Viridiplantae</taxon>
        <taxon>Streptophyta</taxon>
        <taxon>Embryophyta</taxon>
        <taxon>Tracheophyta</taxon>
        <taxon>Spermatophyta</taxon>
        <taxon>Magnoliopsida</taxon>
        <taxon>Ranunculales</taxon>
        <taxon>Papaveraceae</taxon>
        <taxon>Papaveroideae</taxon>
        <taxon>Papaver</taxon>
    </lineage>
</organism>
<proteinExistence type="predicted"/>
<gene>
    <name evidence="7" type="ORF">MKW98_006922</name>
</gene>
<dbReference type="InterPro" id="IPR047187">
    <property type="entry name" value="SF1_C_Upf1"/>
</dbReference>
<evidence type="ECO:0000256" key="4">
    <source>
        <dbReference type="ARBA" id="ARBA00022840"/>
    </source>
</evidence>
<dbReference type="GO" id="GO:0016787">
    <property type="term" value="F:hydrolase activity"/>
    <property type="evidence" value="ECO:0007669"/>
    <property type="project" value="UniProtKB-KW"/>
</dbReference>
<dbReference type="GO" id="GO:0005694">
    <property type="term" value="C:chromosome"/>
    <property type="evidence" value="ECO:0007669"/>
    <property type="project" value="UniProtKB-ARBA"/>
</dbReference>
<dbReference type="Proteomes" id="UP001202328">
    <property type="component" value="Unassembled WGS sequence"/>
</dbReference>
<feature type="region of interest" description="Disordered" evidence="5">
    <location>
        <begin position="371"/>
        <end position="397"/>
    </location>
</feature>
<keyword evidence="2" id="KW-0378">Hydrolase</keyword>
<dbReference type="PANTHER" id="PTHR10887">
    <property type="entry name" value="DNA2/NAM7 HELICASE FAMILY"/>
    <property type="match status" value="1"/>
</dbReference>
<name>A0AAD4SUP3_9MAGN</name>
<protein>
    <recommendedName>
        <fullName evidence="6">AAA+ ATPase domain-containing protein</fullName>
    </recommendedName>
</protein>
<dbReference type="InterPro" id="IPR041679">
    <property type="entry name" value="DNA2/NAM7-like_C"/>
</dbReference>
<comment type="caution">
    <text evidence="7">The sequence shown here is derived from an EMBL/GenBank/DDBJ whole genome shotgun (WGS) entry which is preliminary data.</text>
</comment>
<dbReference type="Pfam" id="PF20073">
    <property type="entry name" value="DUF6469"/>
    <property type="match status" value="1"/>
</dbReference>
<evidence type="ECO:0000313" key="7">
    <source>
        <dbReference type="EMBL" id="KAI3922791.1"/>
    </source>
</evidence>
<keyword evidence="1" id="KW-0547">Nucleotide-binding</keyword>
<dbReference type="InterPro" id="IPR041677">
    <property type="entry name" value="DNA2/NAM7_AAA_11"/>
</dbReference>
<evidence type="ECO:0000256" key="2">
    <source>
        <dbReference type="ARBA" id="ARBA00022801"/>
    </source>
</evidence>
<reference evidence="7" key="1">
    <citation type="submission" date="2022-04" db="EMBL/GenBank/DDBJ databases">
        <title>A functionally conserved STORR gene fusion in Papaver species that diverged 16.8 million years ago.</title>
        <authorList>
            <person name="Catania T."/>
        </authorList>
    </citation>
    <scope>NUCLEOTIDE SEQUENCE</scope>
    <source>
        <strain evidence="7">S-188037</strain>
    </source>
</reference>
<dbReference type="CDD" id="cd18808">
    <property type="entry name" value="SF1_C_Upf1"/>
    <property type="match status" value="2"/>
</dbReference>
<evidence type="ECO:0000256" key="1">
    <source>
        <dbReference type="ARBA" id="ARBA00022741"/>
    </source>
</evidence>
<feature type="domain" description="AAA+ ATPase" evidence="6">
    <location>
        <begin position="1167"/>
        <end position="1381"/>
    </location>
</feature>
<dbReference type="InterPro" id="IPR045529">
    <property type="entry name" value="DUF6469"/>
</dbReference>
<dbReference type="Gene3D" id="3.40.50.300">
    <property type="entry name" value="P-loop containing nucleotide triphosphate hydrolases"/>
    <property type="match status" value="4"/>
</dbReference>
<dbReference type="SMART" id="SM00382">
    <property type="entry name" value="AAA"/>
    <property type="match status" value="2"/>
</dbReference>
<dbReference type="GO" id="GO:0004386">
    <property type="term" value="F:helicase activity"/>
    <property type="evidence" value="ECO:0007669"/>
    <property type="project" value="UniProtKB-KW"/>
</dbReference>
<feature type="region of interest" description="Disordered" evidence="5">
    <location>
        <begin position="946"/>
        <end position="968"/>
    </location>
</feature>
<dbReference type="PANTHER" id="PTHR10887:SF522">
    <property type="entry name" value="P-LOOP CONTAINING NUCLEOSIDE TRIPHOSPHATE HYDROLASES SUPERFAMILY PROTEIN"/>
    <property type="match status" value="1"/>
</dbReference>
<evidence type="ECO:0000256" key="5">
    <source>
        <dbReference type="SAM" id="MobiDB-lite"/>
    </source>
</evidence>
<dbReference type="InterPro" id="IPR027417">
    <property type="entry name" value="P-loop_NTPase"/>
</dbReference>
<evidence type="ECO:0000259" key="6">
    <source>
        <dbReference type="SMART" id="SM00382"/>
    </source>
</evidence>
<accession>A0AAD4SUP3</accession>
<dbReference type="InterPro" id="IPR045055">
    <property type="entry name" value="DNA2/NAM7-like"/>
</dbReference>
<evidence type="ECO:0000256" key="3">
    <source>
        <dbReference type="ARBA" id="ARBA00022806"/>
    </source>
</evidence>